<comment type="similarity">
    <text evidence="2 6">Belongs to the AB hydrolase superfamily. Lipase family.</text>
</comment>
<dbReference type="EnsemblPlants" id="Zm00001eb266650_T001">
    <property type="protein sequence ID" value="Zm00001eb266650_P001"/>
    <property type="gene ID" value="Zm00001eb266650"/>
</dbReference>
<dbReference type="GO" id="GO:0008970">
    <property type="term" value="F:phospholipase A1 activity"/>
    <property type="evidence" value="ECO:0007669"/>
    <property type="project" value="UniProtKB-UniRule"/>
</dbReference>
<evidence type="ECO:0000256" key="5">
    <source>
        <dbReference type="ARBA" id="ARBA00023098"/>
    </source>
</evidence>
<dbReference type="InParanoid" id="A0A804PRK6"/>
<dbReference type="Gramene" id="Zm00001eb266650_T001">
    <property type="protein sequence ID" value="Zm00001eb266650_P001"/>
    <property type="gene ID" value="Zm00001eb266650"/>
</dbReference>
<reference evidence="9" key="3">
    <citation type="submission" date="2021-05" db="UniProtKB">
        <authorList>
            <consortium name="EnsemblPlants"/>
        </authorList>
    </citation>
    <scope>IDENTIFICATION</scope>
    <source>
        <strain evidence="9">cv. B73</strain>
    </source>
</reference>
<dbReference type="Proteomes" id="UP000007305">
    <property type="component" value="Chromosome 6"/>
</dbReference>
<evidence type="ECO:0000313" key="9">
    <source>
        <dbReference type="EnsemblPlants" id="Zm00001eb266650_P001"/>
    </source>
</evidence>
<keyword evidence="3 6" id="KW-0378">Hydrolase</keyword>
<accession>A0A804PRK6</accession>
<reference evidence="9" key="2">
    <citation type="submission" date="2019-07" db="EMBL/GenBank/DDBJ databases">
        <authorList>
            <person name="Seetharam A."/>
            <person name="Woodhouse M."/>
            <person name="Cannon E."/>
        </authorList>
    </citation>
    <scope>NUCLEOTIDE SEQUENCE [LARGE SCALE GENOMIC DNA]</scope>
    <source>
        <strain evidence="9">cv. B73</strain>
    </source>
</reference>
<proteinExistence type="inferred from homology"/>
<evidence type="ECO:0000256" key="6">
    <source>
        <dbReference type="RuleBase" id="RU367093"/>
    </source>
</evidence>
<reference evidence="10" key="1">
    <citation type="journal article" date="2009" name="Science">
        <title>The B73 maize genome: complexity, diversity, and dynamics.</title>
        <authorList>
            <person name="Schnable P.S."/>
            <person name="Ware D."/>
            <person name="Fulton R.S."/>
            <person name="Stein J.C."/>
            <person name="Wei F."/>
            <person name="Pasternak S."/>
            <person name="Liang C."/>
            <person name="Zhang J."/>
            <person name="Fulton L."/>
            <person name="Graves T.A."/>
            <person name="Minx P."/>
            <person name="Reily A.D."/>
            <person name="Courtney L."/>
            <person name="Kruchowski S.S."/>
            <person name="Tomlinson C."/>
            <person name="Strong C."/>
            <person name="Delehaunty K."/>
            <person name="Fronick C."/>
            <person name="Courtney B."/>
            <person name="Rock S.M."/>
            <person name="Belter E."/>
            <person name="Du F."/>
            <person name="Kim K."/>
            <person name="Abbott R.M."/>
            <person name="Cotton M."/>
            <person name="Levy A."/>
            <person name="Marchetto P."/>
            <person name="Ochoa K."/>
            <person name="Jackson S.M."/>
            <person name="Gillam B."/>
            <person name="Chen W."/>
            <person name="Yan L."/>
            <person name="Higginbotham J."/>
            <person name="Cardenas M."/>
            <person name="Waligorski J."/>
            <person name="Applebaum E."/>
            <person name="Phelps L."/>
            <person name="Falcone J."/>
            <person name="Kanchi K."/>
            <person name="Thane T."/>
            <person name="Scimone A."/>
            <person name="Thane N."/>
            <person name="Henke J."/>
            <person name="Wang T."/>
            <person name="Ruppert J."/>
            <person name="Shah N."/>
            <person name="Rotter K."/>
            <person name="Hodges J."/>
            <person name="Ingenthron E."/>
            <person name="Cordes M."/>
            <person name="Kohlberg S."/>
            <person name="Sgro J."/>
            <person name="Delgado B."/>
            <person name="Mead K."/>
            <person name="Chinwalla A."/>
            <person name="Leonard S."/>
            <person name="Crouse K."/>
            <person name="Collura K."/>
            <person name="Kudrna D."/>
            <person name="Currie J."/>
            <person name="He R."/>
            <person name="Angelova A."/>
            <person name="Rajasekar S."/>
            <person name="Mueller T."/>
            <person name="Lomeli R."/>
            <person name="Scara G."/>
            <person name="Ko A."/>
            <person name="Delaney K."/>
            <person name="Wissotski M."/>
            <person name="Lopez G."/>
            <person name="Campos D."/>
            <person name="Braidotti M."/>
            <person name="Ashley E."/>
            <person name="Golser W."/>
            <person name="Kim H."/>
            <person name="Lee S."/>
            <person name="Lin J."/>
            <person name="Dujmic Z."/>
            <person name="Kim W."/>
            <person name="Talag J."/>
            <person name="Zuccolo A."/>
            <person name="Fan C."/>
            <person name="Sebastian A."/>
            <person name="Kramer M."/>
            <person name="Spiegel L."/>
            <person name="Nascimento L."/>
            <person name="Zutavern T."/>
            <person name="Miller B."/>
            <person name="Ambroise C."/>
            <person name="Muller S."/>
            <person name="Spooner W."/>
            <person name="Narechania A."/>
            <person name="Ren L."/>
            <person name="Wei S."/>
            <person name="Kumari S."/>
            <person name="Faga B."/>
            <person name="Levy M.J."/>
            <person name="McMahan L."/>
            <person name="Van Buren P."/>
            <person name="Vaughn M.W."/>
            <person name="Ying K."/>
            <person name="Yeh C.-T."/>
            <person name="Emrich S.J."/>
            <person name="Jia Y."/>
            <person name="Kalyanaraman A."/>
            <person name="Hsia A.-P."/>
            <person name="Barbazuk W.B."/>
            <person name="Baucom R.S."/>
            <person name="Brutnell T.P."/>
            <person name="Carpita N.C."/>
            <person name="Chaparro C."/>
            <person name="Chia J.-M."/>
            <person name="Deragon J.-M."/>
            <person name="Estill J.C."/>
            <person name="Fu Y."/>
            <person name="Jeddeloh J.A."/>
            <person name="Han Y."/>
            <person name="Lee H."/>
            <person name="Li P."/>
            <person name="Lisch D.R."/>
            <person name="Liu S."/>
            <person name="Liu Z."/>
            <person name="Nagel D.H."/>
            <person name="McCann M.C."/>
            <person name="SanMiguel P."/>
            <person name="Myers A.M."/>
            <person name="Nettleton D."/>
            <person name="Nguyen J."/>
            <person name="Penning B.W."/>
            <person name="Ponnala L."/>
            <person name="Schneider K.L."/>
            <person name="Schwartz D.C."/>
            <person name="Sharma A."/>
            <person name="Soderlund C."/>
            <person name="Springer N.M."/>
            <person name="Sun Q."/>
            <person name="Wang H."/>
            <person name="Waterman M."/>
            <person name="Westerman R."/>
            <person name="Wolfgruber T.K."/>
            <person name="Yang L."/>
            <person name="Yu Y."/>
            <person name="Zhang L."/>
            <person name="Zhou S."/>
            <person name="Zhu Q."/>
            <person name="Bennetzen J.L."/>
            <person name="Dawe R.K."/>
            <person name="Jiang J."/>
            <person name="Jiang N."/>
            <person name="Presting G.G."/>
            <person name="Wessler S.R."/>
            <person name="Aluru S."/>
            <person name="Martienssen R.A."/>
            <person name="Clifton S.W."/>
            <person name="McCombie W.R."/>
            <person name="Wing R.A."/>
            <person name="Wilson R.K."/>
        </authorList>
    </citation>
    <scope>NUCLEOTIDE SEQUENCE [LARGE SCALE GENOMIC DNA]</scope>
    <source>
        <strain evidence="10">cv. B73</strain>
    </source>
</reference>
<dbReference type="SUPFAM" id="SSF53474">
    <property type="entry name" value="alpha/beta-Hydrolases"/>
    <property type="match status" value="1"/>
</dbReference>
<dbReference type="GO" id="GO:0016042">
    <property type="term" value="P:lipid catabolic process"/>
    <property type="evidence" value="ECO:0007669"/>
    <property type="project" value="UniProtKB-UniRule"/>
</dbReference>
<evidence type="ECO:0000313" key="10">
    <source>
        <dbReference type="Proteomes" id="UP000007305"/>
    </source>
</evidence>
<dbReference type="InterPro" id="IPR033556">
    <property type="entry name" value="PLA"/>
</dbReference>
<evidence type="ECO:0000259" key="8">
    <source>
        <dbReference type="Pfam" id="PF01764"/>
    </source>
</evidence>
<evidence type="ECO:0000256" key="2">
    <source>
        <dbReference type="ARBA" id="ARBA00010701"/>
    </source>
</evidence>
<dbReference type="FunFam" id="3.40.50.1820:FF:000065">
    <property type="entry name" value="Phospholipase A1-II 3"/>
    <property type="match status" value="1"/>
</dbReference>
<evidence type="ECO:0000256" key="4">
    <source>
        <dbReference type="ARBA" id="ARBA00022963"/>
    </source>
</evidence>
<feature type="domain" description="Fungal lipase-type" evidence="8">
    <location>
        <begin position="171"/>
        <end position="336"/>
    </location>
</feature>
<keyword evidence="7" id="KW-0732">Signal</keyword>
<dbReference type="Gene3D" id="3.40.50.1820">
    <property type="entry name" value="alpha/beta hydrolase"/>
    <property type="match status" value="1"/>
</dbReference>
<dbReference type="CDD" id="cd00519">
    <property type="entry name" value="Lipase_3"/>
    <property type="match status" value="1"/>
</dbReference>
<dbReference type="GO" id="GO:0005737">
    <property type="term" value="C:cytoplasm"/>
    <property type="evidence" value="ECO:0007669"/>
    <property type="project" value="UniProtKB-ARBA"/>
</dbReference>
<feature type="chain" id="PRO_5032739971" description="Phospholipase A1" evidence="7">
    <location>
        <begin position="33"/>
        <end position="438"/>
    </location>
</feature>
<keyword evidence="4 6" id="KW-0442">Lipid degradation</keyword>
<evidence type="ECO:0000256" key="3">
    <source>
        <dbReference type="ARBA" id="ARBA00022801"/>
    </source>
</evidence>
<dbReference type="PANTHER" id="PTHR31828">
    <property type="entry name" value="PHOSPHOLIPASE A1-IIGAMMA"/>
    <property type="match status" value="1"/>
</dbReference>
<dbReference type="AlphaFoldDB" id="A0A804PRK6"/>
<organism evidence="9 10">
    <name type="scientific">Zea mays</name>
    <name type="common">Maize</name>
    <dbReference type="NCBI Taxonomy" id="4577"/>
    <lineage>
        <taxon>Eukaryota</taxon>
        <taxon>Viridiplantae</taxon>
        <taxon>Streptophyta</taxon>
        <taxon>Embryophyta</taxon>
        <taxon>Tracheophyta</taxon>
        <taxon>Spermatophyta</taxon>
        <taxon>Magnoliopsida</taxon>
        <taxon>Liliopsida</taxon>
        <taxon>Poales</taxon>
        <taxon>Poaceae</taxon>
        <taxon>PACMAD clade</taxon>
        <taxon>Panicoideae</taxon>
        <taxon>Andropogonodae</taxon>
        <taxon>Andropogoneae</taxon>
        <taxon>Tripsacinae</taxon>
        <taxon>Zea</taxon>
    </lineage>
</organism>
<protein>
    <recommendedName>
        <fullName evidence="6">Phospholipase A1</fullName>
        <ecNumber evidence="6">3.1.1.-</ecNumber>
    </recommendedName>
</protein>
<keyword evidence="5 6" id="KW-0443">Lipid metabolism</keyword>
<dbReference type="Pfam" id="PF01764">
    <property type="entry name" value="Lipase_3"/>
    <property type="match status" value="1"/>
</dbReference>
<dbReference type="EC" id="3.1.1.-" evidence="6"/>
<dbReference type="InterPro" id="IPR029058">
    <property type="entry name" value="AB_hydrolase_fold"/>
</dbReference>
<dbReference type="InterPro" id="IPR002921">
    <property type="entry name" value="Fungal_lipase-type"/>
</dbReference>
<sequence length="438" mass="47296">MNNKPHQSHAKMLLLVAFFTHFLVSSLSSAEAGPPSSSATATRWRELQGNNSWNGLLDPLDMDLRRSIISYGELVQATYDGFNRERRSPHAGACLYGRADLLPGVGVAAAGRYAVTRFVYATSALPVPGSDFPLLPLPETREAWTRESNWIGYVAVATDEGAAELGRRDVVVAWRGTVKDLEWANDFTFTPVSAAPVLGSAAAANPLAVVHQGFLSVYTSSNADSRFNKASARDQVLEEVRRLMELYKGEATSITVVGHSLGAALATLNAVDIAANGLNEGSGSSQQLPCPVTAILFACPHVGDRFFRAAFVGYFRDLRALHVRNAGDVVPVVPPLAYVDVAVAVLPIDTSRSPYLRSPGPAGTLHNLECYLHGVAGEQGSAAGGFRLEVDRDVALVNKGADALRDEYPVPANWWVPENRWMVRGSDGHWVLKDFEEI</sequence>
<keyword evidence="10" id="KW-1185">Reference proteome</keyword>
<evidence type="ECO:0000256" key="1">
    <source>
        <dbReference type="ARBA" id="ARBA00003523"/>
    </source>
</evidence>
<name>A0A804PRK6_MAIZE</name>
<evidence type="ECO:0000256" key="7">
    <source>
        <dbReference type="SAM" id="SignalP"/>
    </source>
</evidence>
<comment type="function">
    <text evidence="1 6">Acylhydrolase that catalyzes the hydrolysis of phospholipids at the sn-1 position.</text>
</comment>
<dbReference type="PANTHER" id="PTHR31828:SF48">
    <property type="entry name" value="PHOSPHOLIPASE A1"/>
    <property type="match status" value="1"/>
</dbReference>
<feature type="signal peptide" evidence="7">
    <location>
        <begin position="1"/>
        <end position="32"/>
    </location>
</feature>